<proteinExistence type="predicted"/>
<keyword evidence="2" id="KW-1185">Reference proteome</keyword>
<protein>
    <submittedName>
        <fullName evidence="1">Uncharacterized protein</fullName>
    </submittedName>
</protein>
<dbReference type="Proteomes" id="UP000783213">
    <property type="component" value="Unassembled WGS sequence"/>
</dbReference>
<reference evidence="1 2" key="1">
    <citation type="journal article" date="2020" name="Genome Biol. Evol.">
        <title>Comparative genomics of Sclerotiniaceae.</title>
        <authorList>
            <person name="Valero Jimenez C.A."/>
            <person name="Steentjes M."/>
            <person name="Scholten O.E."/>
            <person name="Van Kan J.A.L."/>
        </authorList>
    </citation>
    <scope>NUCLEOTIDE SEQUENCE [LARGE SCALE GENOMIC DNA]</scope>
    <source>
        <strain evidence="1 2">B1</strain>
    </source>
</reference>
<comment type="caution">
    <text evidence="1">The sequence shown here is derived from an EMBL/GenBank/DDBJ whole genome shotgun (WGS) entry which is preliminary data.</text>
</comment>
<dbReference type="RefSeq" id="XP_038810599.1">
    <property type="nucleotide sequence ID" value="XM_038952757.1"/>
</dbReference>
<name>A0ABQ7IN04_9HELO</name>
<organism evidence="1 2">
    <name type="scientific">Botrytis deweyae</name>
    <dbReference type="NCBI Taxonomy" id="2478750"/>
    <lineage>
        <taxon>Eukaryota</taxon>
        <taxon>Fungi</taxon>
        <taxon>Dikarya</taxon>
        <taxon>Ascomycota</taxon>
        <taxon>Pezizomycotina</taxon>
        <taxon>Leotiomycetes</taxon>
        <taxon>Helotiales</taxon>
        <taxon>Sclerotiniaceae</taxon>
        <taxon>Botrytis</taxon>
    </lineage>
</organism>
<evidence type="ECO:0000313" key="1">
    <source>
        <dbReference type="EMBL" id="KAF7929217.1"/>
    </source>
</evidence>
<gene>
    <name evidence="1" type="ORF">EAE98_005136</name>
</gene>
<evidence type="ECO:0000313" key="2">
    <source>
        <dbReference type="Proteomes" id="UP000783213"/>
    </source>
</evidence>
<dbReference type="EMBL" id="RCSX01000010">
    <property type="protein sequence ID" value="KAF7929217.1"/>
    <property type="molecule type" value="Genomic_DNA"/>
</dbReference>
<dbReference type="GeneID" id="62231910"/>
<accession>A0ABQ7IN04</accession>
<sequence length="85" mass="9449">MKEEVIRGEIAVPTRIHGLKIIVQMHMGAEILAEVPRDRPDGHEFDVCKVLLISGVATWRVGSRFRLAPAEAVAQVFGIMYVHDA</sequence>